<organism evidence="1 2">
    <name type="scientific">Sphingobium xenophagum</name>
    <dbReference type="NCBI Taxonomy" id="121428"/>
    <lineage>
        <taxon>Bacteria</taxon>
        <taxon>Pseudomonadati</taxon>
        <taxon>Pseudomonadota</taxon>
        <taxon>Alphaproteobacteria</taxon>
        <taxon>Sphingomonadales</taxon>
        <taxon>Sphingomonadaceae</taxon>
        <taxon>Sphingobium</taxon>
    </lineage>
</organism>
<reference evidence="1 2" key="1">
    <citation type="submission" date="2014-12" db="EMBL/GenBank/DDBJ databases">
        <title>Whole genome sequencing of Sphingobium xenophagum OW59.</title>
        <authorList>
            <person name="Ohta Y."/>
            <person name="Nishi S."/>
            <person name="Hatada Y."/>
        </authorList>
    </citation>
    <scope>NUCLEOTIDE SEQUENCE [LARGE SCALE GENOMIC DNA]</scope>
    <source>
        <strain evidence="1 2">OW59</strain>
    </source>
</reference>
<dbReference type="AlphaFoldDB" id="A0A401J982"/>
<gene>
    <name evidence="1" type="ORF">MBESOW_P4476</name>
</gene>
<evidence type="ECO:0000313" key="2">
    <source>
        <dbReference type="Proteomes" id="UP000290975"/>
    </source>
</evidence>
<evidence type="ECO:0000313" key="1">
    <source>
        <dbReference type="EMBL" id="GBH33175.1"/>
    </source>
</evidence>
<comment type="caution">
    <text evidence="1">The sequence shown here is derived from an EMBL/GenBank/DDBJ whole genome shotgun (WGS) entry which is preliminary data.</text>
</comment>
<accession>A0A401J982</accession>
<dbReference type="EMBL" id="BBQY01000083">
    <property type="protein sequence ID" value="GBH33175.1"/>
    <property type="molecule type" value="Genomic_DNA"/>
</dbReference>
<name>A0A401J982_SPHXE</name>
<dbReference type="Proteomes" id="UP000290975">
    <property type="component" value="Unassembled WGS sequence"/>
</dbReference>
<keyword evidence="2" id="KW-1185">Reference proteome</keyword>
<protein>
    <submittedName>
        <fullName evidence="1">Uncharacterized protein</fullName>
    </submittedName>
</protein>
<sequence>MFFKRLDDYKDKFNHIKISRDENGILEAQLHTDGADLVWGVMMPDPREVKVAQLEAEVDALRKQLAAPGTGQG</sequence>
<dbReference type="RefSeq" id="WP_130754945.1">
    <property type="nucleotide sequence ID" value="NZ_BBQY01000083.1"/>
</dbReference>
<proteinExistence type="predicted"/>